<proteinExistence type="predicted"/>
<evidence type="ECO:0000313" key="1">
    <source>
        <dbReference type="EMBL" id="UNC02677.1"/>
    </source>
</evidence>
<name>A0AAX3A510_9MYCO</name>
<evidence type="ECO:0000313" key="2">
    <source>
        <dbReference type="Proteomes" id="UP001162885"/>
    </source>
</evidence>
<reference evidence="1 2" key="1">
    <citation type="journal article" date="2022" name="BMC Genomics">
        <title>Comparative genome analysis of mycobacteria focusing on tRNA and non-coding RNA.</title>
        <authorList>
            <person name="Behra P.R.K."/>
            <person name="Pettersson B.M.F."/>
            <person name="Ramesh M."/>
            <person name="Das S."/>
            <person name="Dasgupta S."/>
            <person name="Kirsebom L.A."/>
        </authorList>
    </citation>
    <scope>NUCLEOTIDE SEQUENCE [LARGE SCALE GENOMIC DNA]</scope>
    <source>
        <strain evidence="1 2">DSM 44677</strain>
    </source>
</reference>
<dbReference type="AlphaFoldDB" id="A0AAX3A510"/>
<dbReference type="EMBL" id="CP060016">
    <property type="protein sequence ID" value="UNC02677.1"/>
    <property type="molecule type" value="Genomic_DNA"/>
</dbReference>
<sequence length="90" mass="10157">MTTANRDHQRCHATIDADGFNPRSRARSAWQGRLAVMASRGETDSPRVDQCRRALGWWRVHDVIHAEVNRGTIPPDRAAELIEHLTGAME</sequence>
<accession>A0AAX3A510</accession>
<gene>
    <name evidence="1" type="ORF">H5U98_15680</name>
</gene>
<dbReference type="Proteomes" id="UP001162885">
    <property type="component" value="Chromosome"/>
</dbReference>
<dbReference type="RefSeq" id="WP_133118337.1">
    <property type="nucleotide sequence ID" value="NZ_AP022579.1"/>
</dbReference>
<organism evidence="1 2">
    <name type="scientific">Mycolicibacterium boenickei</name>
    <dbReference type="NCBI Taxonomy" id="146017"/>
    <lineage>
        <taxon>Bacteria</taxon>
        <taxon>Bacillati</taxon>
        <taxon>Actinomycetota</taxon>
        <taxon>Actinomycetes</taxon>
        <taxon>Mycobacteriales</taxon>
        <taxon>Mycobacteriaceae</taxon>
        <taxon>Mycolicibacterium</taxon>
    </lineage>
</organism>
<protein>
    <submittedName>
        <fullName evidence="1">Uncharacterized protein</fullName>
    </submittedName>
</protein>